<proteinExistence type="predicted"/>
<dbReference type="Proteomes" id="UP000198598">
    <property type="component" value="Unassembled WGS sequence"/>
</dbReference>
<dbReference type="OrthoDB" id="950196at2"/>
<dbReference type="EMBL" id="FOLQ01000002">
    <property type="protein sequence ID" value="SFC63142.1"/>
    <property type="molecule type" value="Genomic_DNA"/>
</dbReference>
<sequence>MESYSTPEGIVRVERMNKTFTKYHLGDGRVLHHFTAAKDELFHDHPWPFRSTVLSGGYVEVVAELNEDGKFALITVKRLPGTTHEVQAGTIHKLCGLLKGDCWTIIEPGKHERKSGFYKADEAGVWHRFWDQRKWRLIVAVPKSA</sequence>
<dbReference type="RefSeq" id="WP_093823732.1">
    <property type="nucleotide sequence ID" value="NZ_FOLQ01000002.1"/>
</dbReference>
<organism evidence="1 2">
    <name type="scientific">Spirosoma endophyticum</name>
    <dbReference type="NCBI Taxonomy" id="662367"/>
    <lineage>
        <taxon>Bacteria</taxon>
        <taxon>Pseudomonadati</taxon>
        <taxon>Bacteroidota</taxon>
        <taxon>Cytophagia</taxon>
        <taxon>Cytophagales</taxon>
        <taxon>Cytophagaceae</taxon>
        <taxon>Spirosoma</taxon>
    </lineage>
</organism>
<dbReference type="AlphaFoldDB" id="A0A1I1KSB3"/>
<accession>A0A1I1KSB3</accession>
<name>A0A1I1KSB3_9BACT</name>
<evidence type="ECO:0000313" key="1">
    <source>
        <dbReference type="EMBL" id="SFC63142.1"/>
    </source>
</evidence>
<gene>
    <name evidence="1" type="ORF">SAMN05216167_10227</name>
</gene>
<keyword evidence="2" id="KW-1185">Reference proteome</keyword>
<evidence type="ECO:0000313" key="2">
    <source>
        <dbReference type="Proteomes" id="UP000198598"/>
    </source>
</evidence>
<reference evidence="1 2" key="1">
    <citation type="submission" date="2016-10" db="EMBL/GenBank/DDBJ databases">
        <authorList>
            <person name="de Groot N.N."/>
        </authorList>
    </citation>
    <scope>NUCLEOTIDE SEQUENCE [LARGE SCALE GENOMIC DNA]</scope>
    <source>
        <strain evidence="1 2">DSM 26130</strain>
    </source>
</reference>
<protein>
    <submittedName>
        <fullName evidence="1">Uncharacterized protein</fullName>
    </submittedName>
</protein>